<keyword evidence="3" id="KW-1185">Reference proteome</keyword>
<dbReference type="AlphaFoldDB" id="A0A9P8VX07"/>
<name>A0A9P8VX07_9HYPO</name>
<gene>
    <name evidence="2" type="ORF">B0T10DRAFT_531337</name>
</gene>
<dbReference type="Proteomes" id="UP000777438">
    <property type="component" value="Unassembled WGS sequence"/>
</dbReference>
<accession>A0A9P8VX07</accession>
<protein>
    <submittedName>
        <fullName evidence="2">Uncharacterized protein</fullName>
    </submittedName>
</protein>
<organism evidence="2 3">
    <name type="scientific">Thelonectria olida</name>
    <dbReference type="NCBI Taxonomy" id="1576542"/>
    <lineage>
        <taxon>Eukaryota</taxon>
        <taxon>Fungi</taxon>
        <taxon>Dikarya</taxon>
        <taxon>Ascomycota</taxon>
        <taxon>Pezizomycotina</taxon>
        <taxon>Sordariomycetes</taxon>
        <taxon>Hypocreomycetidae</taxon>
        <taxon>Hypocreales</taxon>
        <taxon>Nectriaceae</taxon>
        <taxon>Thelonectria</taxon>
    </lineage>
</organism>
<feature type="region of interest" description="Disordered" evidence="1">
    <location>
        <begin position="1"/>
        <end position="75"/>
    </location>
</feature>
<comment type="caution">
    <text evidence="2">The sequence shown here is derived from an EMBL/GenBank/DDBJ whole genome shotgun (WGS) entry which is preliminary data.</text>
</comment>
<sequence>MSVNKNPDSITPALGEFSSKVPPSEPLTRKGHAPGVKVGNDAKPEFNAETYPPGTAPEERSFQPNPQNDVPGQAFNPEIENRTEASDTILGATSADVHQGYGHPGEGMTSQELHGKHKREGAGLEGVGASGSDPIRERGLHKDDEGGLDVGNLPAASEMVPTSAEEVAAERPGGL</sequence>
<feature type="region of interest" description="Disordered" evidence="1">
    <location>
        <begin position="95"/>
        <end position="175"/>
    </location>
</feature>
<evidence type="ECO:0000313" key="3">
    <source>
        <dbReference type="Proteomes" id="UP000777438"/>
    </source>
</evidence>
<evidence type="ECO:0000313" key="2">
    <source>
        <dbReference type="EMBL" id="KAH6884093.1"/>
    </source>
</evidence>
<reference evidence="2 3" key="1">
    <citation type="journal article" date="2021" name="Nat. Commun.">
        <title>Genetic determinants of endophytism in the Arabidopsis root mycobiome.</title>
        <authorList>
            <person name="Mesny F."/>
            <person name="Miyauchi S."/>
            <person name="Thiergart T."/>
            <person name="Pickel B."/>
            <person name="Atanasova L."/>
            <person name="Karlsson M."/>
            <person name="Huettel B."/>
            <person name="Barry K.W."/>
            <person name="Haridas S."/>
            <person name="Chen C."/>
            <person name="Bauer D."/>
            <person name="Andreopoulos W."/>
            <person name="Pangilinan J."/>
            <person name="LaButti K."/>
            <person name="Riley R."/>
            <person name="Lipzen A."/>
            <person name="Clum A."/>
            <person name="Drula E."/>
            <person name="Henrissat B."/>
            <person name="Kohler A."/>
            <person name="Grigoriev I.V."/>
            <person name="Martin F.M."/>
            <person name="Hacquard S."/>
        </authorList>
    </citation>
    <scope>NUCLEOTIDE SEQUENCE [LARGE SCALE GENOMIC DNA]</scope>
    <source>
        <strain evidence="2 3">MPI-CAGE-CH-0241</strain>
    </source>
</reference>
<dbReference type="OrthoDB" id="3260716at2759"/>
<dbReference type="EMBL" id="JAGPYM010000021">
    <property type="protein sequence ID" value="KAH6884093.1"/>
    <property type="molecule type" value="Genomic_DNA"/>
</dbReference>
<evidence type="ECO:0000256" key="1">
    <source>
        <dbReference type="SAM" id="MobiDB-lite"/>
    </source>
</evidence>
<proteinExistence type="predicted"/>
<feature type="compositionally biased region" description="Basic and acidic residues" evidence="1">
    <location>
        <begin position="134"/>
        <end position="145"/>
    </location>
</feature>